<name>A0ACC2TRC5_9FUNG</name>
<protein>
    <submittedName>
        <fullName evidence="1">Uncharacterized protein</fullName>
    </submittedName>
</protein>
<accession>A0ACC2TRC5</accession>
<gene>
    <name evidence="1" type="ORF">DSO57_1021770</name>
</gene>
<reference evidence="1" key="1">
    <citation type="submission" date="2022-04" db="EMBL/GenBank/DDBJ databases">
        <title>Genome of the entomopathogenic fungus Entomophthora muscae.</title>
        <authorList>
            <person name="Elya C."/>
            <person name="Lovett B.R."/>
            <person name="Lee E."/>
            <person name="Macias A.M."/>
            <person name="Hajek A.E."/>
            <person name="De Bivort B.L."/>
            <person name="Kasson M.T."/>
            <person name="De Fine Licht H.H."/>
            <person name="Stajich J.E."/>
        </authorList>
    </citation>
    <scope>NUCLEOTIDE SEQUENCE</scope>
    <source>
        <strain evidence="1">Berkeley</strain>
    </source>
</reference>
<dbReference type="Proteomes" id="UP001165960">
    <property type="component" value="Unassembled WGS sequence"/>
</dbReference>
<proteinExistence type="predicted"/>
<organism evidence="1 2">
    <name type="scientific">Entomophthora muscae</name>
    <dbReference type="NCBI Taxonomy" id="34485"/>
    <lineage>
        <taxon>Eukaryota</taxon>
        <taxon>Fungi</taxon>
        <taxon>Fungi incertae sedis</taxon>
        <taxon>Zoopagomycota</taxon>
        <taxon>Entomophthoromycotina</taxon>
        <taxon>Entomophthoromycetes</taxon>
        <taxon>Entomophthorales</taxon>
        <taxon>Entomophthoraceae</taxon>
        <taxon>Entomophthora</taxon>
    </lineage>
</organism>
<evidence type="ECO:0000313" key="2">
    <source>
        <dbReference type="Proteomes" id="UP001165960"/>
    </source>
</evidence>
<dbReference type="EMBL" id="QTSX02002236">
    <property type="protein sequence ID" value="KAJ9076916.1"/>
    <property type="molecule type" value="Genomic_DNA"/>
</dbReference>
<comment type="caution">
    <text evidence="1">The sequence shown here is derived from an EMBL/GenBank/DDBJ whole genome shotgun (WGS) entry which is preliminary data.</text>
</comment>
<keyword evidence="2" id="KW-1185">Reference proteome</keyword>
<evidence type="ECO:0000313" key="1">
    <source>
        <dbReference type="EMBL" id="KAJ9076916.1"/>
    </source>
</evidence>
<sequence length="181" mass="19195">MFASICKSTTQYNCAYLFPPVSAPVHLVRPPCAIDLGFFHPHHLDLPPSHSRGPILTIMKEIPFTPPLPNVPPAQDFSKLGFVYITVLGLANQTVLHTGSCRPLATTVNYIFSIAPIVYMALYTHPVSPVGVQLDSETTTQTANTIPNIGSSSPLSGKVPPQSKVGSLSASANSAGQPGPH</sequence>